<evidence type="ECO:0008006" key="4">
    <source>
        <dbReference type="Google" id="ProtNLM"/>
    </source>
</evidence>
<dbReference type="KEGG" id="aqt:FN924_15980"/>
<gene>
    <name evidence="2" type="ORF">FN924_15980</name>
</gene>
<organism evidence="2 3">
    <name type="scientific">Radiobacillus deserti</name>
    <dbReference type="NCBI Taxonomy" id="2594883"/>
    <lineage>
        <taxon>Bacteria</taxon>
        <taxon>Bacillati</taxon>
        <taxon>Bacillota</taxon>
        <taxon>Bacilli</taxon>
        <taxon>Bacillales</taxon>
        <taxon>Bacillaceae</taxon>
        <taxon>Radiobacillus</taxon>
    </lineage>
</organism>
<dbReference type="AlphaFoldDB" id="A0A516KJG7"/>
<dbReference type="EMBL" id="CP041666">
    <property type="protein sequence ID" value="QDP41540.1"/>
    <property type="molecule type" value="Genomic_DNA"/>
</dbReference>
<keyword evidence="3" id="KW-1185">Reference proteome</keyword>
<evidence type="ECO:0000313" key="3">
    <source>
        <dbReference type="Proteomes" id="UP000315215"/>
    </source>
</evidence>
<name>A0A516KJG7_9BACI</name>
<keyword evidence="1" id="KW-0812">Transmembrane</keyword>
<evidence type="ECO:0000256" key="1">
    <source>
        <dbReference type="SAM" id="Phobius"/>
    </source>
</evidence>
<evidence type="ECO:0000313" key="2">
    <source>
        <dbReference type="EMBL" id="QDP41540.1"/>
    </source>
</evidence>
<dbReference type="Proteomes" id="UP000315215">
    <property type="component" value="Chromosome"/>
</dbReference>
<keyword evidence="1" id="KW-1133">Transmembrane helix</keyword>
<feature type="transmembrane region" description="Helical" evidence="1">
    <location>
        <begin position="45"/>
        <end position="63"/>
    </location>
</feature>
<keyword evidence="1" id="KW-0472">Membrane</keyword>
<accession>A0A516KJG7</accession>
<protein>
    <recommendedName>
        <fullName evidence="4">CXXC-20-CXXC protein</fullName>
    </recommendedName>
</protein>
<reference evidence="2 3" key="1">
    <citation type="submission" date="2019-07" db="EMBL/GenBank/DDBJ databases">
        <authorList>
            <person name="Li J."/>
        </authorList>
    </citation>
    <scope>NUCLEOTIDE SEQUENCE [LARGE SCALE GENOMIC DNA]</scope>
    <source>
        <strain evidence="2 3">TKL69</strain>
    </source>
</reference>
<proteinExistence type="predicted"/>
<sequence length="83" mass="9410">MARCTNCNYYKWKAKEIWSLGFSKNGVNCPSCQHKQYISSVTQRIVTLGYLSLIFVPILPFFIKLKKNHCGESSSNGCICGRV</sequence>